<gene>
    <name evidence="2" type="ORF">C8P66_10856</name>
</gene>
<dbReference type="InterPro" id="IPR050177">
    <property type="entry name" value="Lipid_A_modif_metabolic_enz"/>
</dbReference>
<organism evidence="2 3">
    <name type="scientific">Humitalea rosea</name>
    <dbReference type="NCBI Taxonomy" id="990373"/>
    <lineage>
        <taxon>Bacteria</taxon>
        <taxon>Pseudomonadati</taxon>
        <taxon>Pseudomonadota</taxon>
        <taxon>Alphaproteobacteria</taxon>
        <taxon>Acetobacterales</taxon>
        <taxon>Roseomonadaceae</taxon>
        <taxon>Humitalea</taxon>
    </lineage>
</organism>
<dbReference type="EMBL" id="QKYU01000008">
    <property type="protein sequence ID" value="PZW46777.1"/>
    <property type="molecule type" value="Genomic_DNA"/>
</dbReference>
<evidence type="ECO:0000313" key="2">
    <source>
        <dbReference type="EMBL" id="PZW46777.1"/>
    </source>
</evidence>
<dbReference type="AlphaFoldDB" id="A0A2W7ILA1"/>
<dbReference type="OrthoDB" id="9801785at2"/>
<accession>A0A2W7ILA1</accession>
<dbReference type="Pfam" id="PF01370">
    <property type="entry name" value="Epimerase"/>
    <property type="match status" value="1"/>
</dbReference>
<dbReference type="InterPro" id="IPR036291">
    <property type="entry name" value="NAD(P)-bd_dom_sf"/>
</dbReference>
<dbReference type="RefSeq" id="WP_111397805.1">
    <property type="nucleotide sequence ID" value="NZ_QKYU01000008.1"/>
</dbReference>
<proteinExistence type="predicted"/>
<name>A0A2W7ILA1_9PROT</name>
<feature type="domain" description="NAD-dependent epimerase/dehydratase" evidence="1">
    <location>
        <begin position="4"/>
        <end position="236"/>
    </location>
</feature>
<dbReference type="InterPro" id="IPR001509">
    <property type="entry name" value="Epimerase_deHydtase"/>
</dbReference>
<dbReference type="SUPFAM" id="SSF51735">
    <property type="entry name" value="NAD(P)-binding Rossmann-fold domains"/>
    <property type="match status" value="1"/>
</dbReference>
<keyword evidence="3" id="KW-1185">Reference proteome</keyword>
<sequence length="329" mass="34579">MARILVTGGCGFIGSHLCAALRVQGDQVLVLDDLSTGTEANLAPGATLLLGDISDREVVREVMSEVDACYHLAAIASVERGVQDWMGTHRTNLSATIGVFDAARARGVPVVYASSAAVYGSGGTLPLDEASILRPLSAYGADKLGCEQHARVAGHVHGVPTAGLRFFNVFGPRQDPRSPYSGVISIFCDRMRRGEPIDVFGDGMQTRDFVFVGDVVRALVRAMRHASVTAPVFNVCTGRATSVLALGAMIAELCGGEFAVRHRPARQGEIRHSVGAPEWAQERLGLGPAVGLRSGLATTLSWLRAGGPGLATRKDPAPVRAVVSAGTTR</sequence>
<reference evidence="2 3" key="1">
    <citation type="submission" date="2018-06" db="EMBL/GenBank/DDBJ databases">
        <title>Genomic Encyclopedia of Archaeal and Bacterial Type Strains, Phase II (KMG-II): from individual species to whole genera.</title>
        <authorList>
            <person name="Goeker M."/>
        </authorList>
    </citation>
    <scope>NUCLEOTIDE SEQUENCE [LARGE SCALE GENOMIC DNA]</scope>
    <source>
        <strain evidence="2 3">DSM 24525</strain>
    </source>
</reference>
<dbReference type="PANTHER" id="PTHR43245:SF53">
    <property type="entry name" value="EPIMERASE-RELATED"/>
    <property type="match status" value="1"/>
</dbReference>
<comment type="caution">
    <text evidence="2">The sequence shown here is derived from an EMBL/GenBank/DDBJ whole genome shotgun (WGS) entry which is preliminary data.</text>
</comment>
<evidence type="ECO:0000259" key="1">
    <source>
        <dbReference type="Pfam" id="PF01370"/>
    </source>
</evidence>
<dbReference type="Gene3D" id="3.90.25.10">
    <property type="entry name" value="UDP-galactose 4-epimerase, domain 1"/>
    <property type="match status" value="1"/>
</dbReference>
<dbReference type="Proteomes" id="UP000249688">
    <property type="component" value="Unassembled WGS sequence"/>
</dbReference>
<dbReference type="Gene3D" id="3.40.50.720">
    <property type="entry name" value="NAD(P)-binding Rossmann-like Domain"/>
    <property type="match status" value="1"/>
</dbReference>
<protein>
    <submittedName>
        <fullName evidence="2">UDP-glucose 4-epimerase</fullName>
    </submittedName>
</protein>
<dbReference type="PANTHER" id="PTHR43245">
    <property type="entry name" value="BIFUNCTIONAL POLYMYXIN RESISTANCE PROTEIN ARNA"/>
    <property type="match status" value="1"/>
</dbReference>
<evidence type="ECO:0000313" key="3">
    <source>
        <dbReference type="Proteomes" id="UP000249688"/>
    </source>
</evidence>